<feature type="domain" description="Cyclic nucleotide-binding" evidence="1">
    <location>
        <begin position="1"/>
        <end position="116"/>
    </location>
</feature>
<dbReference type="PANTHER" id="PTHR24567:SF74">
    <property type="entry name" value="HTH-TYPE TRANSCRIPTIONAL REGULATOR ARCR"/>
    <property type="match status" value="1"/>
</dbReference>
<proteinExistence type="predicted"/>
<dbReference type="InterPro" id="IPR050397">
    <property type="entry name" value="Env_Response_Regulators"/>
</dbReference>
<dbReference type="InterPro" id="IPR018488">
    <property type="entry name" value="cNMP-bd_CS"/>
</dbReference>
<organism evidence="2">
    <name type="scientific">Planktothricoides raciborskii GIHE-MW2</name>
    <dbReference type="NCBI Taxonomy" id="2792601"/>
    <lineage>
        <taxon>Bacteria</taxon>
        <taxon>Bacillati</taxon>
        <taxon>Cyanobacteriota</taxon>
        <taxon>Cyanophyceae</taxon>
        <taxon>Oscillatoriophycideae</taxon>
        <taxon>Oscillatoriales</taxon>
        <taxon>Oscillatoriaceae</taxon>
        <taxon>Planktothricoides</taxon>
    </lineage>
</organism>
<dbReference type="Gene3D" id="2.60.120.10">
    <property type="entry name" value="Jelly Rolls"/>
    <property type="match status" value="1"/>
</dbReference>
<dbReference type="PANTHER" id="PTHR24567">
    <property type="entry name" value="CRP FAMILY TRANSCRIPTIONAL REGULATORY PROTEIN"/>
    <property type="match status" value="1"/>
</dbReference>
<reference evidence="2" key="1">
    <citation type="submission" date="2024-07" db="EMBL/GenBank/DDBJ databases">
        <authorList>
            <person name="Kim Y.J."/>
            <person name="Jeong J.Y."/>
        </authorList>
    </citation>
    <scope>NUCLEOTIDE SEQUENCE</scope>
    <source>
        <strain evidence="2">GIHE-MW2</strain>
    </source>
</reference>
<dbReference type="GO" id="GO:0005829">
    <property type="term" value="C:cytosol"/>
    <property type="evidence" value="ECO:0007669"/>
    <property type="project" value="TreeGrafter"/>
</dbReference>
<dbReference type="PRINTS" id="PR00103">
    <property type="entry name" value="CAMPKINASE"/>
</dbReference>
<sequence length="127" mass="14240">MTYLENRKKFSLFLKEPNPQIVPAGETIFQAGESGNLMYVIQSGSVDIIVGKQVVETADAGHIFGEMALIDHHLRSATAIAKTDCKLVPIDQKRFTFLVQQNPYFAIEVMQVLAERLRHMNDTGISF</sequence>
<dbReference type="CDD" id="cd00038">
    <property type="entry name" value="CAP_ED"/>
    <property type="match status" value="1"/>
</dbReference>
<name>A0AAU8JE31_9CYAN</name>
<evidence type="ECO:0000259" key="1">
    <source>
        <dbReference type="PROSITE" id="PS50042"/>
    </source>
</evidence>
<dbReference type="SMART" id="SM00100">
    <property type="entry name" value="cNMP"/>
    <property type="match status" value="1"/>
</dbReference>
<dbReference type="EMBL" id="CP159837">
    <property type="protein sequence ID" value="XCM37434.1"/>
    <property type="molecule type" value="Genomic_DNA"/>
</dbReference>
<gene>
    <name evidence="2" type="ORF">ABWT76_000196</name>
</gene>
<dbReference type="Pfam" id="PF00027">
    <property type="entry name" value="cNMP_binding"/>
    <property type="match status" value="1"/>
</dbReference>
<dbReference type="PROSITE" id="PS50042">
    <property type="entry name" value="CNMP_BINDING_3"/>
    <property type="match status" value="1"/>
</dbReference>
<dbReference type="InterPro" id="IPR000595">
    <property type="entry name" value="cNMP-bd_dom"/>
</dbReference>
<dbReference type="InterPro" id="IPR014710">
    <property type="entry name" value="RmlC-like_jellyroll"/>
</dbReference>
<dbReference type="PROSITE" id="PS00889">
    <property type="entry name" value="CNMP_BINDING_2"/>
    <property type="match status" value="1"/>
</dbReference>
<accession>A0AAU8JE31</accession>
<dbReference type="InterPro" id="IPR018490">
    <property type="entry name" value="cNMP-bd_dom_sf"/>
</dbReference>
<protein>
    <submittedName>
        <fullName evidence="2">Cyclic nucleotide-binding domain-containing protein</fullName>
    </submittedName>
</protein>
<dbReference type="SUPFAM" id="SSF51206">
    <property type="entry name" value="cAMP-binding domain-like"/>
    <property type="match status" value="1"/>
</dbReference>
<evidence type="ECO:0000313" key="2">
    <source>
        <dbReference type="EMBL" id="XCM37434.1"/>
    </source>
</evidence>
<dbReference type="GO" id="GO:0003700">
    <property type="term" value="F:DNA-binding transcription factor activity"/>
    <property type="evidence" value="ECO:0007669"/>
    <property type="project" value="TreeGrafter"/>
</dbReference>
<dbReference type="RefSeq" id="WP_054469923.1">
    <property type="nucleotide sequence ID" value="NZ_CP159837.1"/>
</dbReference>
<dbReference type="AlphaFoldDB" id="A0AAU8JE31"/>